<dbReference type="InterPro" id="IPR007300">
    <property type="entry name" value="CidB/LrgB"/>
</dbReference>
<evidence type="ECO:0000313" key="7">
    <source>
        <dbReference type="Proteomes" id="UP000430975"/>
    </source>
</evidence>
<reference evidence="6 7" key="1">
    <citation type="submission" date="2019-11" db="EMBL/GenBank/DDBJ databases">
        <title>Characterisation of Fundicoccus ignavus gen. nov. sp. nov., a novel genus of the family Aerococcaceae isolated from bulk tank milk.</title>
        <authorList>
            <person name="Siebert A."/>
            <person name="Huptas C."/>
            <person name="Wenning M."/>
            <person name="Scherer S."/>
            <person name="Doll E.V."/>
        </authorList>
    </citation>
    <scope>NUCLEOTIDE SEQUENCE [LARGE SCALE GENOMIC DNA]</scope>
    <source>
        <strain evidence="6 7">WS4759</strain>
    </source>
</reference>
<proteinExistence type="predicted"/>
<dbReference type="Pfam" id="PF04172">
    <property type="entry name" value="LrgB"/>
    <property type="match status" value="1"/>
</dbReference>
<evidence type="ECO:0000256" key="1">
    <source>
        <dbReference type="ARBA" id="ARBA00004141"/>
    </source>
</evidence>
<feature type="transmembrane region" description="Helical" evidence="5">
    <location>
        <begin position="29"/>
        <end position="51"/>
    </location>
</feature>
<evidence type="ECO:0000256" key="5">
    <source>
        <dbReference type="SAM" id="Phobius"/>
    </source>
</evidence>
<dbReference type="GO" id="GO:0016020">
    <property type="term" value="C:membrane"/>
    <property type="evidence" value="ECO:0007669"/>
    <property type="project" value="UniProtKB-SubCell"/>
</dbReference>
<feature type="transmembrane region" description="Helical" evidence="5">
    <location>
        <begin position="57"/>
        <end position="77"/>
    </location>
</feature>
<evidence type="ECO:0000313" key="6">
    <source>
        <dbReference type="EMBL" id="MRI86432.1"/>
    </source>
</evidence>
<evidence type="ECO:0000256" key="4">
    <source>
        <dbReference type="ARBA" id="ARBA00023136"/>
    </source>
</evidence>
<dbReference type="EMBL" id="WJQS01000015">
    <property type="protein sequence ID" value="MRI86432.1"/>
    <property type="molecule type" value="Genomic_DNA"/>
</dbReference>
<evidence type="ECO:0000256" key="3">
    <source>
        <dbReference type="ARBA" id="ARBA00022989"/>
    </source>
</evidence>
<feature type="transmembrane region" description="Helical" evidence="5">
    <location>
        <begin position="205"/>
        <end position="229"/>
    </location>
</feature>
<feature type="transmembrane region" description="Helical" evidence="5">
    <location>
        <begin position="139"/>
        <end position="160"/>
    </location>
</feature>
<comment type="caution">
    <text evidence="6">The sequence shown here is derived from an EMBL/GenBank/DDBJ whole genome shotgun (WGS) entry which is preliminary data.</text>
</comment>
<accession>A0A6I2GKP3</accession>
<keyword evidence="2 5" id="KW-0812">Transmembrane</keyword>
<keyword evidence="7" id="KW-1185">Reference proteome</keyword>
<comment type="subcellular location">
    <subcellularLocation>
        <location evidence="1">Membrane</location>
        <topology evidence="1">Multi-pass membrane protein</topology>
    </subcellularLocation>
</comment>
<dbReference type="AlphaFoldDB" id="A0A6I2GKP3"/>
<dbReference type="Proteomes" id="UP000430975">
    <property type="component" value="Unassembled WGS sequence"/>
</dbReference>
<dbReference type="PANTHER" id="PTHR30249:SF0">
    <property type="entry name" value="PLASTIDAL GLYCOLATE_GLYCERATE TRANSLOCATOR 1, CHLOROPLASTIC"/>
    <property type="match status" value="1"/>
</dbReference>
<keyword evidence="3 5" id="KW-1133">Transmembrane helix</keyword>
<gene>
    <name evidence="6" type="ORF">GIY09_11305</name>
</gene>
<sequence>MSSAYLWLTLTIGLYILAAQIHKKIPIPIFNPLLFSIVMVIIILLVFNIPYETYQQGGQLIAIFVTPATVSLAIKLEKNFIYLQKNVKAILTGIFSGVVLHTIMIAIFGFLFNFDTQMAGTLFPKSITTAIAVGVSESLGGLVSLTVAVVVFTGIIGAVVGPTVMKLTGINDPVAQGVAMGSSAHAMGTSKAIEMGEVQGAMSSLSIIVTGITVVVLAPFAQPIIQILFG</sequence>
<keyword evidence="4 5" id="KW-0472">Membrane</keyword>
<feature type="transmembrane region" description="Helical" evidence="5">
    <location>
        <begin position="6"/>
        <end position="22"/>
    </location>
</feature>
<dbReference type="PANTHER" id="PTHR30249">
    <property type="entry name" value="PUTATIVE SEROTONIN TRANSPORTER"/>
    <property type="match status" value="1"/>
</dbReference>
<organism evidence="6 7">
    <name type="scientific">Fundicoccus ignavus</name>
    <dbReference type="NCBI Taxonomy" id="2664442"/>
    <lineage>
        <taxon>Bacteria</taxon>
        <taxon>Bacillati</taxon>
        <taxon>Bacillota</taxon>
        <taxon>Bacilli</taxon>
        <taxon>Lactobacillales</taxon>
        <taxon>Aerococcaceae</taxon>
        <taxon>Fundicoccus</taxon>
    </lineage>
</organism>
<name>A0A6I2GKP3_9LACT</name>
<feature type="transmembrane region" description="Helical" evidence="5">
    <location>
        <begin position="89"/>
        <end position="112"/>
    </location>
</feature>
<evidence type="ECO:0000256" key="2">
    <source>
        <dbReference type="ARBA" id="ARBA00022692"/>
    </source>
</evidence>
<protein>
    <submittedName>
        <fullName evidence="6">LrgB family protein</fullName>
    </submittedName>
</protein>